<accession>A0A1S7DQJ0</accession>
<dbReference type="AlphaFoldDB" id="A0A1S7DQJ0"/>
<reference evidence="1 2" key="1">
    <citation type="submission" date="2015-06" db="EMBL/GenBank/DDBJ databases">
        <title>R. anatipestifer strain HXb2 is the most virulent strain so far, and the genome sequence would help us uncover the pathogenesis.</title>
        <authorList>
            <person name="Hu Q."/>
            <person name="Qi J."/>
            <person name="Bo H."/>
            <person name="Liu G."/>
            <person name="Tao M."/>
            <person name="Ding Y."/>
            <person name="Xue Y."/>
        </authorList>
    </citation>
    <scope>NUCLEOTIDE SEQUENCE [LARGE SCALE GENOMIC DNA]</scope>
    <source>
        <strain evidence="1 2">HXb2</strain>
    </source>
</reference>
<proteinExistence type="predicted"/>
<evidence type="ECO:0000313" key="2">
    <source>
        <dbReference type="Proteomes" id="UP000189883"/>
    </source>
</evidence>
<sequence>MKKENDTKISKQYKLKEIFRIIDKYKVSNYEISKNTGISEAGLGSITNGETKNPRELTVNSIYNYLVEKYESPQGEMLKSSEESPIKGDEVKAVPYDNYMMVEYADLGTSAGILGGGDNPAYLPETKRRLVPKEFDSGKYLVVGVYGDSMDDGSSISIPHGTEILIKECILSNGEKLPIRNNLFVIVSRSGTVFKQIIEHNTEKGYIMCRSYNPKYKDYKILLEEVIQIFVFRKVVSYRPFIPEIN</sequence>
<dbReference type="InterPro" id="IPR036286">
    <property type="entry name" value="LexA/Signal_pep-like_sf"/>
</dbReference>
<organism evidence="1 2">
    <name type="scientific">Riemerella anatipestifer</name>
    <name type="common">Moraxella anatipestifer</name>
    <dbReference type="NCBI Taxonomy" id="34085"/>
    <lineage>
        <taxon>Bacteria</taxon>
        <taxon>Pseudomonadati</taxon>
        <taxon>Bacteroidota</taxon>
        <taxon>Flavobacteriia</taxon>
        <taxon>Flavobacteriales</taxon>
        <taxon>Weeksellaceae</taxon>
        <taxon>Riemerella</taxon>
    </lineage>
</organism>
<dbReference type="SUPFAM" id="SSF51306">
    <property type="entry name" value="LexA/Signal peptidase"/>
    <property type="match status" value="1"/>
</dbReference>
<protein>
    <submittedName>
        <fullName evidence="1">Uncharacterized protein</fullName>
    </submittedName>
</protein>
<dbReference type="RefSeq" id="WP_185114023.1">
    <property type="nucleotide sequence ID" value="NZ_CP011859.1"/>
</dbReference>
<dbReference type="Gene3D" id="2.10.109.10">
    <property type="entry name" value="Umud Fragment, subunit A"/>
    <property type="match status" value="1"/>
</dbReference>
<name>A0A1S7DQJ0_RIEAN</name>
<dbReference type="Proteomes" id="UP000189883">
    <property type="component" value="Chromosome"/>
</dbReference>
<evidence type="ECO:0000313" key="1">
    <source>
        <dbReference type="EMBL" id="AQY21380.1"/>
    </source>
</evidence>
<dbReference type="EMBL" id="CP011859">
    <property type="protein sequence ID" value="AQY21380.1"/>
    <property type="molecule type" value="Genomic_DNA"/>
</dbReference>
<gene>
    <name evidence="1" type="ORF">AB406_0422</name>
</gene>